<dbReference type="Pfam" id="PF04630">
    <property type="entry name" value="Phage_TTP_1"/>
    <property type="match status" value="1"/>
</dbReference>
<dbReference type="InterPro" id="IPR006490">
    <property type="entry name" value="Maj_tail_phi13"/>
</dbReference>
<dbReference type="HOGENOM" id="CLU_080118_2_1_9"/>
<accession>A0A0H2UUX6</accession>
<evidence type="ECO:0000313" key="1">
    <source>
        <dbReference type="EMBL" id="AAM79542.1"/>
    </source>
</evidence>
<dbReference type="InterPro" id="IPR006724">
    <property type="entry name" value="Phage_TTP"/>
</dbReference>
<dbReference type="EMBL" id="AE014074">
    <property type="protein sequence ID" value="AAM79542.1"/>
    <property type="molecule type" value="Genomic_DNA"/>
</dbReference>
<dbReference type="AlphaFoldDB" id="A0A0H2UUX6"/>
<dbReference type="KEGG" id="spg:SpyM3_0935"/>
<protein>
    <recommendedName>
        <fullName evidence="3">Major tail protein</fullName>
    </recommendedName>
</protein>
<name>A0A0H2UUX6_STRP3</name>
<evidence type="ECO:0000313" key="2">
    <source>
        <dbReference type="Proteomes" id="UP000000564"/>
    </source>
</evidence>
<proteinExistence type="predicted"/>
<reference evidence="1 2" key="1">
    <citation type="journal article" date="2002" name="Proc. Natl. Acad. Sci. U.S.A.">
        <title>Genome sequence of a serotype M3 strain of group A Streptococcus: phage-encoded toxins, the high-virulence phenotype, and clone emergence.</title>
        <authorList>
            <person name="Beres S.B."/>
            <person name="Sylva G.L."/>
            <person name="Barbian K.D."/>
            <person name="Lei B."/>
            <person name="Hoff J.S."/>
            <person name="Mammarella N.D."/>
            <person name="Liu M.Y."/>
            <person name="Smoot J.C."/>
            <person name="Porcella S.F."/>
            <person name="Parkins L.D."/>
            <person name="Campbell D.S."/>
            <person name="Smith T.M."/>
            <person name="McCormick J.K."/>
            <person name="Leung D.Y."/>
            <person name="Schlievert P.M."/>
            <person name="Musser J.M."/>
        </authorList>
    </citation>
    <scope>NUCLEOTIDE SEQUENCE [LARGE SCALE GENOMIC DNA]</scope>
    <source>
        <strain evidence="2">ATCC BAA-595 / MGAS315</strain>
    </source>
</reference>
<dbReference type="Proteomes" id="UP000000564">
    <property type="component" value="Chromosome"/>
</dbReference>
<evidence type="ECO:0008006" key="3">
    <source>
        <dbReference type="Google" id="ProtNLM"/>
    </source>
</evidence>
<sequence length="203" mass="21851">MGKVKFGLRDFYYGVLDDKDMVKDKGAGIKHLPGMKSAKLDITNELVTVSADDGPYVVLSGGITETKLEIEVLDLTSDARKDFFGITVEKGVEKYNRSLTPKDIACVFRTSDENGKAIWVGLLKGKFNLPGMEAQTKEGAPDPKPDSVTGNFVARGKDGDVILIGRGGADGFKIDDFLKCVFAGCGDAEIKKIPIAEQASLPM</sequence>
<organism evidence="1 2">
    <name type="scientific">Streptococcus pyogenes serotype M3 (strain ATCC BAA-595 / MGAS315)</name>
    <dbReference type="NCBI Taxonomy" id="198466"/>
    <lineage>
        <taxon>Bacteria</taxon>
        <taxon>Bacillati</taxon>
        <taxon>Bacillota</taxon>
        <taxon>Bacilli</taxon>
        <taxon>Lactobacillales</taxon>
        <taxon>Streptococcaceae</taxon>
        <taxon>Streptococcus</taxon>
    </lineage>
</organism>
<gene>
    <name evidence="1" type="ordered locus">SpyM3_0935</name>
</gene>
<dbReference type="RefSeq" id="WP_011054557.1">
    <property type="nucleotide sequence ID" value="NC_004070.1"/>
</dbReference>
<dbReference type="NCBIfam" id="TIGR01603">
    <property type="entry name" value="maj_tail_phi13"/>
    <property type="match status" value="1"/>
</dbReference>